<dbReference type="EMBL" id="JAERRB010000007">
    <property type="protein sequence ID" value="MBL0743555.1"/>
    <property type="molecule type" value="Genomic_DNA"/>
</dbReference>
<keyword evidence="1" id="KW-1133">Transmembrane helix</keyword>
<organism evidence="2 3">
    <name type="scientific">Chryseolinea lacunae</name>
    <dbReference type="NCBI Taxonomy" id="2801331"/>
    <lineage>
        <taxon>Bacteria</taxon>
        <taxon>Pseudomonadati</taxon>
        <taxon>Bacteroidota</taxon>
        <taxon>Cytophagia</taxon>
        <taxon>Cytophagales</taxon>
        <taxon>Fulvivirgaceae</taxon>
        <taxon>Chryseolinea</taxon>
    </lineage>
</organism>
<keyword evidence="1" id="KW-0812">Transmembrane</keyword>
<evidence type="ECO:0000313" key="2">
    <source>
        <dbReference type="EMBL" id="MBL0743555.1"/>
    </source>
</evidence>
<protein>
    <recommendedName>
        <fullName evidence="4">DUF1146 domain-containing protein</fullName>
    </recommendedName>
</protein>
<gene>
    <name evidence="2" type="ORF">JI741_20140</name>
</gene>
<comment type="caution">
    <text evidence="2">The sequence shown here is derived from an EMBL/GenBank/DDBJ whole genome shotgun (WGS) entry which is preliminary data.</text>
</comment>
<evidence type="ECO:0008006" key="4">
    <source>
        <dbReference type="Google" id="ProtNLM"/>
    </source>
</evidence>
<dbReference type="Proteomes" id="UP000613030">
    <property type="component" value="Unassembled WGS sequence"/>
</dbReference>
<accession>A0ABS1KW41</accession>
<feature type="transmembrane region" description="Helical" evidence="1">
    <location>
        <begin position="36"/>
        <end position="60"/>
    </location>
</feature>
<name>A0ABS1KW41_9BACT</name>
<sequence length="63" mass="7099">MLISTFVKYLIVLLGWAASAWFLVQGVQNKGERSFLKAILIFVGTAAAFVLYSIIEFYVLMHV</sequence>
<dbReference type="RefSeq" id="WP_202012896.1">
    <property type="nucleotide sequence ID" value="NZ_JAERRB010000007.1"/>
</dbReference>
<keyword evidence="3" id="KW-1185">Reference proteome</keyword>
<feature type="transmembrane region" description="Helical" evidence="1">
    <location>
        <begin position="6"/>
        <end position="24"/>
    </location>
</feature>
<proteinExistence type="predicted"/>
<reference evidence="2 3" key="1">
    <citation type="submission" date="2021-01" db="EMBL/GenBank/DDBJ databases">
        <title>Chryseolinea sp. Jin1 Genome sequencing and assembly.</title>
        <authorList>
            <person name="Kim I."/>
        </authorList>
    </citation>
    <scope>NUCLEOTIDE SEQUENCE [LARGE SCALE GENOMIC DNA]</scope>
    <source>
        <strain evidence="2 3">Jin1</strain>
    </source>
</reference>
<keyword evidence="1" id="KW-0472">Membrane</keyword>
<evidence type="ECO:0000256" key="1">
    <source>
        <dbReference type="SAM" id="Phobius"/>
    </source>
</evidence>
<evidence type="ECO:0000313" key="3">
    <source>
        <dbReference type="Proteomes" id="UP000613030"/>
    </source>
</evidence>